<name>A0A2T3FS90_9FIRM</name>
<reference evidence="3" key="1">
    <citation type="submission" date="2018-03" db="EMBL/GenBank/DDBJ databases">
        <title>Lachnoclostridium SNUG30370 gen.nov., sp.nov., isolated from human faeces.</title>
        <authorList>
            <person name="Seo B."/>
            <person name="Jeon K."/>
            <person name="Ko G."/>
        </authorList>
    </citation>
    <scope>NUCLEOTIDE SEQUENCE [LARGE SCALE GENOMIC DNA]</scope>
    <source>
        <strain evidence="3">SNUG30370</strain>
    </source>
</reference>
<evidence type="ECO:0000313" key="2">
    <source>
        <dbReference type="EMBL" id="PST38134.1"/>
    </source>
</evidence>
<dbReference type="InterPro" id="IPR006674">
    <property type="entry name" value="HD_domain"/>
</dbReference>
<gene>
    <name evidence="2" type="ORF">C7U55_11210</name>
</gene>
<sequence>MKRYIEIEKLVYQEIEKNCFGNKKRNGYRHLFGVSQLCRLYSTHFQLDQGLCAIMGLLHDYSVYKNNTSFNHAVLSSELAEKLLKETLLFDEKEIEIIVEAIKNHSTKNKRHDRYSELLKMCDVVDSYLHEPEMILDHDRKYYLEKWRKLDE</sequence>
<dbReference type="AlphaFoldDB" id="A0A2T3FS90"/>
<organism evidence="2 3">
    <name type="scientific">Faecalibacillus faecis</name>
    <dbReference type="NCBI Taxonomy" id="1982628"/>
    <lineage>
        <taxon>Bacteria</taxon>
        <taxon>Bacillati</taxon>
        <taxon>Bacillota</taxon>
        <taxon>Erysipelotrichia</taxon>
        <taxon>Erysipelotrichales</taxon>
        <taxon>Coprobacillaceae</taxon>
        <taxon>Faecalibacillus</taxon>
    </lineage>
</organism>
<evidence type="ECO:0000313" key="3">
    <source>
        <dbReference type="Proteomes" id="UP000241201"/>
    </source>
</evidence>
<proteinExistence type="predicted"/>
<dbReference type="GeneID" id="77471651"/>
<evidence type="ECO:0000259" key="1">
    <source>
        <dbReference type="Pfam" id="PF01966"/>
    </source>
</evidence>
<accession>A0A2T3FS90</accession>
<protein>
    <submittedName>
        <fullName evidence="2">HD domain-containing protein</fullName>
    </submittedName>
</protein>
<comment type="caution">
    <text evidence="2">The sequence shown here is derived from an EMBL/GenBank/DDBJ whole genome shotgun (WGS) entry which is preliminary data.</text>
</comment>
<dbReference type="Gene3D" id="1.10.3210.10">
    <property type="entry name" value="Hypothetical protein af1432"/>
    <property type="match status" value="1"/>
</dbReference>
<feature type="domain" description="HD" evidence="1">
    <location>
        <begin position="28"/>
        <end position="126"/>
    </location>
</feature>
<keyword evidence="3" id="KW-1185">Reference proteome</keyword>
<dbReference type="RefSeq" id="WP_106988639.1">
    <property type="nucleotide sequence ID" value="NZ_PYLP01000018.1"/>
</dbReference>
<dbReference type="Pfam" id="PF01966">
    <property type="entry name" value="HD"/>
    <property type="match status" value="1"/>
</dbReference>
<dbReference type="SUPFAM" id="SSF109604">
    <property type="entry name" value="HD-domain/PDEase-like"/>
    <property type="match status" value="1"/>
</dbReference>
<dbReference type="EMBL" id="PYLP01000018">
    <property type="protein sequence ID" value="PST38134.1"/>
    <property type="molecule type" value="Genomic_DNA"/>
</dbReference>
<dbReference type="Proteomes" id="UP000241201">
    <property type="component" value="Unassembled WGS sequence"/>
</dbReference>